<proteinExistence type="predicted"/>
<dbReference type="AlphaFoldDB" id="A0A0R3NAU9"/>
<sequence length="182" mass="20520">MEKYGAGSIVVADYDPNWPMLFEQERMRIKIALGSFALSIEHMGSTAIPGLPSKPIIDLLVGVPSLEEARKRCIEPIEALGYRYLPEYASWLPGEMFFRKGPPGPWTHHIHLMESSNPRWEAFLVFRDYLRAHPETAMAYADIKRALAASSNDNIAAYRNGKTIFVEETTAKARAWRAHAGD</sequence>
<dbReference type="SUPFAM" id="SSF81301">
    <property type="entry name" value="Nucleotidyltransferase"/>
    <property type="match status" value="1"/>
</dbReference>
<evidence type="ECO:0000313" key="2">
    <source>
        <dbReference type="Proteomes" id="UP000051660"/>
    </source>
</evidence>
<dbReference type="InterPro" id="IPR007344">
    <property type="entry name" value="GrpB/CoaE"/>
</dbReference>
<organism evidence="1 2">
    <name type="scientific">Bradyrhizobium lablabi</name>
    <dbReference type="NCBI Taxonomy" id="722472"/>
    <lineage>
        <taxon>Bacteria</taxon>
        <taxon>Pseudomonadati</taxon>
        <taxon>Pseudomonadota</taxon>
        <taxon>Alphaproteobacteria</taxon>
        <taxon>Hyphomicrobiales</taxon>
        <taxon>Nitrobacteraceae</taxon>
        <taxon>Bradyrhizobium</taxon>
    </lineage>
</organism>
<reference evidence="1 2" key="1">
    <citation type="submission" date="2014-03" db="EMBL/GenBank/DDBJ databases">
        <title>Bradyrhizobium valentinum sp. nov., isolated from effective nodules of Lupinus mariae-josephae, a lupine endemic of basic-lime soils in Eastern Spain.</title>
        <authorList>
            <person name="Duran D."/>
            <person name="Rey L."/>
            <person name="Navarro A."/>
            <person name="Busquets A."/>
            <person name="Imperial J."/>
            <person name="Ruiz-Argueso T."/>
        </authorList>
    </citation>
    <scope>NUCLEOTIDE SEQUENCE [LARGE SCALE GENOMIC DNA]</scope>
    <source>
        <strain evidence="1 2">CCBAU 23086</strain>
    </source>
</reference>
<name>A0A0R3NAU9_9BRAD</name>
<dbReference type="PANTHER" id="PTHR34822">
    <property type="entry name" value="GRPB DOMAIN PROTEIN (AFU_ORTHOLOGUE AFUA_1G01530)"/>
    <property type="match status" value="1"/>
</dbReference>
<dbReference type="PANTHER" id="PTHR34822:SF1">
    <property type="entry name" value="GRPB FAMILY PROTEIN"/>
    <property type="match status" value="1"/>
</dbReference>
<dbReference type="EMBL" id="LLYB01000040">
    <property type="protein sequence ID" value="KRR26995.1"/>
    <property type="molecule type" value="Genomic_DNA"/>
</dbReference>
<dbReference type="Proteomes" id="UP000051660">
    <property type="component" value="Unassembled WGS sequence"/>
</dbReference>
<dbReference type="OrthoDB" id="9799092at2"/>
<evidence type="ECO:0008006" key="3">
    <source>
        <dbReference type="Google" id="ProtNLM"/>
    </source>
</evidence>
<evidence type="ECO:0000313" key="1">
    <source>
        <dbReference type="EMBL" id="KRR26995.1"/>
    </source>
</evidence>
<dbReference type="RefSeq" id="WP_057856683.1">
    <property type="nucleotide sequence ID" value="NZ_LLYB01000040.1"/>
</dbReference>
<protein>
    <recommendedName>
        <fullName evidence="3">GrpB family protein</fullName>
    </recommendedName>
</protein>
<gene>
    <name evidence="1" type="ORF">CQ14_33885</name>
</gene>
<dbReference type="Pfam" id="PF04229">
    <property type="entry name" value="GrpB"/>
    <property type="match status" value="1"/>
</dbReference>
<accession>A0A0R3NAU9</accession>
<dbReference type="InterPro" id="IPR043519">
    <property type="entry name" value="NT_sf"/>
</dbReference>
<dbReference type="Gene3D" id="3.30.460.10">
    <property type="entry name" value="Beta Polymerase, domain 2"/>
    <property type="match status" value="1"/>
</dbReference>
<comment type="caution">
    <text evidence="1">The sequence shown here is derived from an EMBL/GenBank/DDBJ whole genome shotgun (WGS) entry which is preliminary data.</text>
</comment>